<protein>
    <recommendedName>
        <fullName evidence="8">chymotrypsin</fullName>
        <ecNumber evidence="8">3.4.21.1</ecNumber>
    </recommendedName>
</protein>
<organism evidence="10 11">
    <name type="scientific">Xiphophorus couchianus</name>
    <name type="common">Monterrey platyfish</name>
    <dbReference type="NCBI Taxonomy" id="32473"/>
    <lineage>
        <taxon>Eukaryota</taxon>
        <taxon>Metazoa</taxon>
        <taxon>Chordata</taxon>
        <taxon>Craniata</taxon>
        <taxon>Vertebrata</taxon>
        <taxon>Euteleostomi</taxon>
        <taxon>Actinopterygii</taxon>
        <taxon>Neopterygii</taxon>
        <taxon>Teleostei</taxon>
        <taxon>Neoteleostei</taxon>
        <taxon>Acanthomorphata</taxon>
        <taxon>Ovalentaria</taxon>
        <taxon>Atherinomorphae</taxon>
        <taxon>Cyprinodontiformes</taxon>
        <taxon>Poeciliidae</taxon>
        <taxon>Poeciliinae</taxon>
        <taxon>Xiphophorus</taxon>
    </lineage>
</organism>
<dbReference type="Proteomes" id="UP000261380">
    <property type="component" value="Unplaced"/>
</dbReference>
<dbReference type="SMART" id="SM00020">
    <property type="entry name" value="Tryp_SPc"/>
    <property type="match status" value="1"/>
</dbReference>
<keyword evidence="4" id="KW-0222">Digestion</keyword>
<dbReference type="InterPro" id="IPR018114">
    <property type="entry name" value="TRYPSIN_HIS"/>
</dbReference>
<evidence type="ECO:0000256" key="5">
    <source>
        <dbReference type="ARBA" id="ARBA00022801"/>
    </source>
</evidence>
<dbReference type="InterPro" id="IPR009003">
    <property type="entry name" value="Peptidase_S1_PA"/>
</dbReference>
<dbReference type="EC" id="3.4.21.1" evidence="8"/>
<proteinExistence type="predicted"/>
<dbReference type="GO" id="GO:0006508">
    <property type="term" value="P:proteolysis"/>
    <property type="evidence" value="ECO:0007669"/>
    <property type="project" value="UniProtKB-KW"/>
</dbReference>
<dbReference type="GO" id="GO:0004252">
    <property type="term" value="F:serine-type endopeptidase activity"/>
    <property type="evidence" value="ECO:0007669"/>
    <property type="project" value="UniProtKB-EC"/>
</dbReference>
<dbReference type="InterPro" id="IPR043504">
    <property type="entry name" value="Peptidase_S1_PA_chymotrypsin"/>
</dbReference>
<evidence type="ECO:0000256" key="7">
    <source>
        <dbReference type="ARBA" id="ARBA00023157"/>
    </source>
</evidence>
<feature type="domain" description="Peptidase S1" evidence="9">
    <location>
        <begin position="35"/>
        <end position="168"/>
    </location>
</feature>
<evidence type="ECO:0000256" key="6">
    <source>
        <dbReference type="ARBA" id="ARBA00022825"/>
    </source>
</evidence>
<dbReference type="GO" id="GO:0005576">
    <property type="term" value="C:extracellular region"/>
    <property type="evidence" value="ECO:0007669"/>
    <property type="project" value="UniProtKB-SubCell"/>
</dbReference>
<dbReference type="Ensembl" id="ENSXCOT00000023752.1">
    <property type="protein sequence ID" value="ENSXCOP00000023471.1"/>
    <property type="gene ID" value="ENSXCOG00000017526.1"/>
</dbReference>
<dbReference type="PRINTS" id="PR00722">
    <property type="entry name" value="CHYMOTRYPSIN"/>
</dbReference>
<dbReference type="GeneTree" id="ENSGT00940000163160"/>
<dbReference type="Pfam" id="PF00089">
    <property type="entry name" value="Trypsin"/>
    <property type="match status" value="1"/>
</dbReference>
<dbReference type="SUPFAM" id="SSF50494">
    <property type="entry name" value="Trypsin-like serine proteases"/>
    <property type="match status" value="1"/>
</dbReference>
<dbReference type="PROSITE" id="PS50240">
    <property type="entry name" value="TRYPSIN_DOM"/>
    <property type="match status" value="1"/>
</dbReference>
<dbReference type="PROSITE" id="PS00134">
    <property type="entry name" value="TRYPSIN_HIS"/>
    <property type="match status" value="1"/>
</dbReference>
<keyword evidence="5" id="KW-0378">Hydrolase</keyword>
<dbReference type="PANTHER" id="PTHR24252:SF7">
    <property type="entry name" value="HYALIN"/>
    <property type="match status" value="1"/>
</dbReference>
<reference evidence="10" key="2">
    <citation type="submission" date="2025-09" db="UniProtKB">
        <authorList>
            <consortium name="Ensembl"/>
        </authorList>
    </citation>
    <scope>IDENTIFICATION</scope>
</reference>
<name>A0A3B5MQL8_9TELE</name>
<dbReference type="InterPro" id="IPR001314">
    <property type="entry name" value="Peptidase_S1A"/>
</dbReference>
<evidence type="ECO:0000256" key="1">
    <source>
        <dbReference type="ARBA" id="ARBA00004239"/>
    </source>
</evidence>
<dbReference type="Gene3D" id="2.40.10.10">
    <property type="entry name" value="Trypsin-like serine proteases"/>
    <property type="match status" value="2"/>
</dbReference>
<sequence>FSRMNPSAAFSWSEIRLMKSVTFRLAYVDPPSDVIVGGTVAPEGSWPWQVSLHGSSGHFCGGSLINNLWVLTAAHCVPNAVYLGRQSQEGSNPNEQRRTAVQIIVHPDYNSPVSNDDIALIKLSLAVPFNNYISPVCLAAASSTFYSGVDSWVTGWGNIGSGGEILND</sequence>
<keyword evidence="11" id="KW-1185">Reference proteome</keyword>
<dbReference type="InterPro" id="IPR001254">
    <property type="entry name" value="Trypsin_dom"/>
</dbReference>
<accession>A0A3B5MQL8</accession>
<comment type="subcellular location">
    <subcellularLocation>
        <location evidence="1">Secreted</location>
        <location evidence="1">Extracellular space</location>
    </subcellularLocation>
</comment>
<dbReference type="AlphaFoldDB" id="A0A3B5MQL8"/>
<dbReference type="GO" id="GO:0007586">
    <property type="term" value="P:digestion"/>
    <property type="evidence" value="ECO:0007669"/>
    <property type="project" value="UniProtKB-KW"/>
</dbReference>
<evidence type="ECO:0000256" key="2">
    <source>
        <dbReference type="ARBA" id="ARBA00022525"/>
    </source>
</evidence>
<dbReference type="STRING" id="32473.ENSXCOP00000023471"/>
<dbReference type="CDD" id="cd00190">
    <property type="entry name" value="Tryp_SPc"/>
    <property type="match status" value="1"/>
</dbReference>
<evidence type="ECO:0000256" key="4">
    <source>
        <dbReference type="ARBA" id="ARBA00022757"/>
    </source>
</evidence>
<reference evidence="10" key="1">
    <citation type="submission" date="2025-08" db="UniProtKB">
        <authorList>
            <consortium name="Ensembl"/>
        </authorList>
    </citation>
    <scope>IDENTIFICATION</scope>
</reference>
<evidence type="ECO:0000313" key="11">
    <source>
        <dbReference type="Proteomes" id="UP000261380"/>
    </source>
</evidence>
<evidence type="ECO:0000256" key="8">
    <source>
        <dbReference type="ARBA" id="ARBA00044036"/>
    </source>
</evidence>
<keyword evidence="7" id="KW-1015">Disulfide bond</keyword>
<keyword evidence="3" id="KW-0645">Protease</keyword>
<evidence type="ECO:0000259" key="9">
    <source>
        <dbReference type="PROSITE" id="PS50240"/>
    </source>
</evidence>
<evidence type="ECO:0000256" key="3">
    <source>
        <dbReference type="ARBA" id="ARBA00022670"/>
    </source>
</evidence>
<evidence type="ECO:0000313" key="10">
    <source>
        <dbReference type="Ensembl" id="ENSXCOP00000023471.1"/>
    </source>
</evidence>
<keyword evidence="2" id="KW-0964">Secreted</keyword>
<dbReference type="PANTHER" id="PTHR24252">
    <property type="entry name" value="ACROSIN-RELATED"/>
    <property type="match status" value="1"/>
</dbReference>
<keyword evidence="6" id="KW-0720">Serine protease</keyword>
<dbReference type="FunFam" id="2.40.10.10:FF:000181">
    <property type="entry name" value="Chymotrypsinogen A"/>
    <property type="match status" value="1"/>
</dbReference>